<sequence length="78" mass="8671">MLCGAYGVQAAHRNESKGMSMKVDDCLSAALCPSCHHEIDNGHRLTKEERRAELDKAVLLTIRELAQRGLIEVKKVKP</sequence>
<dbReference type="Gene3D" id="3.30.50.20">
    <property type="entry name" value="prophage-derive protein ybcO"/>
    <property type="match status" value="1"/>
</dbReference>
<evidence type="ECO:0000313" key="1">
    <source>
        <dbReference type="EMBL" id="ASN68653.1"/>
    </source>
</evidence>
<reference evidence="1" key="1">
    <citation type="submission" date="2017-06" db="EMBL/GenBank/DDBJ databases">
        <title>Novel phages from South African skin metaviromes.</title>
        <authorList>
            <person name="van Zyl L.J."/>
            <person name="Abrahams Y."/>
            <person name="Stander E.A."/>
            <person name="Kirby B.M."/>
            <person name="Clavaud C."/>
            <person name="Farcet C."/>
            <person name="Breton L."/>
            <person name="Trindade M.I."/>
        </authorList>
    </citation>
    <scope>NUCLEOTIDE SEQUENCE</scope>
</reference>
<protein>
    <recommendedName>
        <fullName evidence="2">DUF1364 domain-containing protein</fullName>
    </recommendedName>
</protein>
<name>A0A2H4J3Y8_9CAUD</name>
<gene>
    <name evidence="1" type="ORF">3S11_30</name>
</gene>
<organism evidence="1">
    <name type="scientific">uncultured Caudovirales phage</name>
    <dbReference type="NCBI Taxonomy" id="2100421"/>
    <lineage>
        <taxon>Viruses</taxon>
        <taxon>Duplodnaviria</taxon>
        <taxon>Heunggongvirae</taxon>
        <taxon>Uroviricota</taxon>
        <taxon>Caudoviricetes</taxon>
        <taxon>Peduoviridae</taxon>
        <taxon>Maltschvirus</taxon>
        <taxon>Maltschvirus maltsch</taxon>
    </lineage>
</organism>
<dbReference type="EMBL" id="MF417879">
    <property type="protein sequence ID" value="ASN68653.1"/>
    <property type="molecule type" value="Genomic_DNA"/>
</dbReference>
<proteinExistence type="predicted"/>
<accession>A0A2H4J3Y8</accession>
<evidence type="ECO:0008006" key="2">
    <source>
        <dbReference type="Google" id="ProtNLM"/>
    </source>
</evidence>